<dbReference type="InterPro" id="IPR029787">
    <property type="entry name" value="Nucleotide_cyclase"/>
</dbReference>
<evidence type="ECO:0000259" key="4">
    <source>
        <dbReference type="PROSITE" id="PS50887"/>
    </source>
</evidence>
<dbReference type="CDD" id="cd01949">
    <property type="entry name" value="GGDEF"/>
    <property type="match status" value="1"/>
</dbReference>
<keyword evidence="3" id="KW-1133">Transmembrane helix</keyword>
<keyword evidence="6" id="KW-1185">Reference proteome</keyword>
<dbReference type="OrthoDB" id="9813903at2"/>
<proteinExistence type="predicted"/>
<dbReference type="InterPro" id="IPR000160">
    <property type="entry name" value="GGDEF_dom"/>
</dbReference>
<comment type="caution">
    <text evidence="5">The sequence shown here is derived from an EMBL/GenBank/DDBJ whole genome shotgun (WGS) entry which is preliminary data.</text>
</comment>
<sequence length="392" mass="42952">MDVNTVLLACVLLVHGLVTLMWWMAANWLGLSRRAAWHWMIAALANGAALSLLPLHPMLGLTSHILLANVLVMFGLISMRRGLQSFLRLPHTDVSHVMLAVAVVVFNLAVCLPLGWTTLGETASSLFIALLLWRTAYDNHKPLAHEFGVGVARAHSVLLSAAGLTFAGTALALPLPTLLGAWHLLPADAALFTFVFAHVTMSIMASFLAGYMVIMRLVKRLEHLSHHDSLTGLLNRRAIEYLLAREAQRLQRFNEHFSLLMVDIDHFKRINDRLGHAAGDAVLCAVAQTLQAHAREVDRVARFGGEEFCVLLPHTLHDGALQAAERLREAINLVSIPWNDELISVTISTGLATADNPEETLDAIIQRADQALYQAKADGRNRVVAASFLNVA</sequence>
<dbReference type="SUPFAM" id="SSF55073">
    <property type="entry name" value="Nucleotide cyclase"/>
    <property type="match status" value="1"/>
</dbReference>
<gene>
    <name evidence="5" type="ORF">EIP75_16780</name>
</gene>
<dbReference type="PANTHER" id="PTHR45138">
    <property type="entry name" value="REGULATORY COMPONENTS OF SENSORY TRANSDUCTION SYSTEM"/>
    <property type="match status" value="1"/>
</dbReference>
<reference evidence="5 6" key="1">
    <citation type="submission" date="2018-12" db="EMBL/GenBank/DDBJ databases">
        <title>The whole draft genome of Aquabacterium sp. SJQ9.</title>
        <authorList>
            <person name="Sun L."/>
            <person name="Gao X."/>
            <person name="Chen W."/>
            <person name="Huang K."/>
        </authorList>
    </citation>
    <scope>NUCLEOTIDE SEQUENCE [LARGE SCALE GENOMIC DNA]</scope>
    <source>
        <strain evidence="5 6">SJQ9</strain>
    </source>
</reference>
<dbReference type="EMBL" id="RSED01000014">
    <property type="protein sequence ID" value="RRS03145.1"/>
    <property type="molecule type" value="Genomic_DNA"/>
</dbReference>
<dbReference type="Pfam" id="PF00990">
    <property type="entry name" value="GGDEF"/>
    <property type="match status" value="1"/>
</dbReference>
<evidence type="ECO:0000313" key="6">
    <source>
        <dbReference type="Proteomes" id="UP000269265"/>
    </source>
</evidence>
<evidence type="ECO:0000313" key="5">
    <source>
        <dbReference type="EMBL" id="RRS03145.1"/>
    </source>
</evidence>
<dbReference type="Proteomes" id="UP000269265">
    <property type="component" value="Unassembled WGS sequence"/>
</dbReference>
<dbReference type="PANTHER" id="PTHR45138:SF9">
    <property type="entry name" value="DIGUANYLATE CYCLASE DGCM-RELATED"/>
    <property type="match status" value="1"/>
</dbReference>
<dbReference type="RefSeq" id="WP_125244439.1">
    <property type="nucleotide sequence ID" value="NZ_RSED01000014.1"/>
</dbReference>
<comment type="catalytic activity">
    <reaction evidence="2">
        <text>2 GTP = 3',3'-c-di-GMP + 2 diphosphate</text>
        <dbReference type="Rhea" id="RHEA:24898"/>
        <dbReference type="ChEBI" id="CHEBI:33019"/>
        <dbReference type="ChEBI" id="CHEBI:37565"/>
        <dbReference type="ChEBI" id="CHEBI:58805"/>
        <dbReference type="EC" id="2.7.7.65"/>
    </reaction>
</comment>
<dbReference type="GO" id="GO:1902201">
    <property type="term" value="P:negative regulation of bacterial-type flagellum-dependent cell motility"/>
    <property type="evidence" value="ECO:0007669"/>
    <property type="project" value="TreeGrafter"/>
</dbReference>
<organism evidence="5 6">
    <name type="scientific">Aquabacterium soli</name>
    <dbReference type="NCBI Taxonomy" id="2493092"/>
    <lineage>
        <taxon>Bacteria</taxon>
        <taxon>Pseudomonadati</taxon>
        <taxon>Pseudomonadota</taxon>
        <taxon>Betaproteobacteria</taxon>
        <taxon>Burkholderiales</taxon>
        <taxon>Aquabacterium</taxon>
    </lineage>
</organism>
<keyword evidence="3" id="KW-0812">Transmembrane</keyword>
<dbReference type="Gene3D" id="3.30.70.270">
    <property type="match status" value="1"/>
</dbReference>
<feature type="transmembrane region" description="Helical" evidence="3">
    <location>
        <begin position="97"/>
        <end position="116"/>
    </location>
</feature>
<dbReference type="FunFam" id="3.30.70.270:FF:000001">
    <property type="entry name" value="Diguanylate cyclase domain protein"/>
    <property type="match status" value="1"/>
</dbReference>
<evidence type="ECO:0000256" key="2">
    <source>
        <dbReference type="ARBA" id="ARBA00034247"/>
    </source>
</evidence>
<dbReference type="EC" id="2.7.7.65" evidence="1"/>
<feature type="domain" description="GGDEF" evidence="4">
    <location>
        <begin position="255"/>
        <end position="388"/>
    </location>
</feature>
<accession>A0A3R8U2A4</accession>
<dbReference type="GO" id="GO:0052621">
    <property type="term" value="F:diguanylate cyclase activity"/>
    <property type="evidence" value="ECO:0007669"/>
    <property type="project" value="UniProtKB-EC"/>
</dbReference>
<dbReference type="PROSITE" id="PS50887">
    <property type="entry name" value="GGDEF"/>
    <property type="match status" value="1"/>
</dbReference>
<dbReference type="GO" id="GO:0005886">
    <property type="term" value="C:plasma membrane"/>
    <property type="evidence" value="ECO:0007669"/>
    <property type="project" value="TreeGrafter"/>
</dbReference>
<protein>
    <recommendedName>
        <fullName evidence="1">diguanylate cyclase</fullName>
        <ecNumber evidence="1">2.7.7.65</ecNumber>
    </recommendedName>
</protein>
<dbReference type="GO" id="GO:0043709">
    <property type="term" value="P:cell adhesion involved in single-species biofilm formation"/>
    <property type="evidence" value="ECO:0007669"/>
    <property type="project" value="TreeGrafter"/>
</dbReference>
<feature type="transmembrane region" description="Helical" evidence="3">
    <location>
        <begin position="36"/>
        <end position="53"/>
    </location>
</feature>
<dbReference type="InterPro" id="IPR050469">
    <property type="entry name" value="Diguanylate_Cyclase"/>
</dbReference>
<keyword evidence="3" id="KW-0472">Membrane</keyword>
<name>A0A3R8U2A4_9BURK</name>
<dbReference type="NCBIfam" id="TIGR00254">
    <property type="entry name" value="GGDEF"/>
    <property type="match status" value="1"/>
</dbReference>
<evidence type="ECO:0000256" key="3">
    <source>
        <dbReference type="SAM" id="Phobius"/>
    </source>
</evidence>
<dbReference type="SMART" id="SM00267">
    <property type="entry name" value="GGDEF"/>
    <property type="match status" value="1"/>
</dbReference>
<evidence type="ECO:0000256" key="1">
    <source>
        <dbReference type="ARBA" id="ARBA00012528"/>
    </source>
</evidence>
<dbReference type="InterPro" id="IPR043128">
    <property type="entry name" value="Rev_trsase/Diguanyl_cyclase"/>
</dbReference>
<feature type="transmembrane region" description="Helical" evidence="3">
    <location>
        <begin position="157"/>
        <end position="185"/>
    </location>
</feature>
<dbReference type="AlphaFoldDB" id="A0A3R8U2A4"/>
<feature type="transmembrane region" description="Helical" evidence="3">
    <location>
        <begin position="59"/>
        <end position="77"/>
    </location>
</feature>
<feature type="transmembrane region" description="Helical" evidence="3">
    <location>
        <begin position="191"/>
        <end position="214"/>
    </location>
</feature>
<feature type="transmembrane region" description="Helical" evidence="3">
    <location>
        <begin position="6"/>
        <end position="24"/>
    </location>
</feature>